<evidence type="ECO:0000313" key="4">
    <source>
        <dbReference type="Proteomes" id="UP000828390"/>
    </source>
</evidence>
<dbReference type="EMBL" id="JAIWYP010000007">
    <property type="protein sequence ID" value="KAH3803285.1"/>
    <property type="molecule type" value="Genomic_DNA"/>
</dbReference>
<comment type="caution">
    <text evidence="2">The sequence shown here is derived from an EMBL/GenBank/DDBJ whole genome shotgun (WGS) entry which is preliminary data.</text>
</comment>
<feature type="region of interest" description="Disordered" evidence="1">
    <location>
        <begin position="1"/>
        <end position="22"/>
    </location>
</feature>
<sequence>MHKGDTAWTSNPDRKPKPTNIQTRKCHCGNYIELNASGMTKIIPIILVNIPIRKN</sequence>
<name>A0A9D4BYJ1_DREPO</name>
<reference evidence="2" key="2">
    <citation type="submission" date="2020-11" db="EMBL/GenBank/DDBJ databases">
        <authorList>
            <person name="McCartney M.A."/>
            <person name="Auch B."/>
            <person name="Kono T."/>
            <person name="Mallez S."/>
            <person name="Becker A."/>
            <person name="Gohl D.M."/>
            <person name="Silverstein K.A.T."/>
            <person name="Koren S."/>
            <person name="Bechman K.B."/>
            <person name="Herman A."/>
            <person name="Abrahante J.E."/>
            <person name="Garbe J."/>
        </authorList>
    </citation>
    <scope>NUCLEOTIDE SEQUENCE</scope>
    <source>
        <strain evidence="2">Duluth1</strain>
        <tissue evidence="2">Whole animal</tissue>
    </source>
</reference>
<dbReference type="EMBL" id="JAIWYP010000014">
    <property type="protein sequence ID" value="KAH3713311.1"/>
    <property type="molecule type" value="Genomic_DNA"/>
</dbReference>
<gene>
    <name evidence="2" type="ORF">DPMN_073100</name>
    <name evidence="3" type="ORF">DPMN_156988</name>
</gene>
<reference evidence="2" key="1">
    <citation type="journal article" date="2019" name="bioRxiv">
        <title>The Genome of the Zebra Mussel, Dreissena polymorpha: A Resource for Invasive Species Research.</title>
        <authorList>
            <person name="McCartney M.A."/>
            <person name="Auch B."/>
            <person name="Kono T."/>
            <person name="Mallez S."/>
            <person name="Zhang Y."/>
            <person name="Obille A."/>
            <person name="Becker A."/>
            <person name="Abrahante J.E."/>
            <person name="Garbe J."/>
            <person name="Badalamenti J.P."/>
            <person name="Herman A."/>
            <person name="Mangelson H."/>
            <person name="Liachko I."/>
            <person name="Sullivan S."/>
            <person name="Sone E.D."/>
            <person name="Koren S."/>
            <person name="Silverstein K.A.T."/>
            <person name="Beckman K.B."/>
            <person name="Gohl D.M."/>
        </authorList>
    </citation>
    <scope>NUCLEOTIDE SEQUENCE</scope>
    <source>
        <strain evidence="2">Duluth1</strain>
        <tissue evidence="2">Whole animal</tissue>
    </source>
</reference>
<evidence type="ECO:0000313" key="2">
    <source>
        <dbReference type="EMBL" id="KAH3713311.1"/>
    </source>
</evidence>
<evidence type="ECO:0000256" key="1">
    <source>
        <dbReference type="SAM" id="MobiDB-lite"/>
    </source>
</evidence>
<proteinExistence type="predicted"/>
<dbReference type="Proteomes" id="UP000828390">
    <property type="component" value="Unassembled WGS sequence"/>
</dbReference>
<accession>A0A9D4BYJ1</accession>
<dbReference type="AlphaFoldDB" id="A0A9D4BYJ1"/>
<protein>
    <submittedName>
        <fullName evidence="2">Uncharacterized protein</fullName>
    </submittedName>
</protein>
<evidence type="ECO:0000313" key="3">
    <source>
        <dbReference type="EMBL" id="KAH3803285.1"/>
    </source>
</evidence>
<keyword evidence="4" id="KW-1185">Reference proteome</keyword>
<organism evidence="2 4">
    <name type="scientific">Dreissena polymorpha</name>
    <name type="common">Zebra mussel</name>
    <name type="synonym">Mytilus polymorpha</name>
    <dbReference type="NCBI Taxonomy" id="45954"/>
    <lineage>
        <taxon>Eukaryota</taxon>
        <taxon>Metazoa</taxon>
        <taxon>Spiralia</taxon>
        <taxon>Lophotrochozoa</taxon>
        <taxon>Mollusca</taxon>
        <taxon>Bivalvia</taxon>
        <taxon>Autobranchia</taxon>
        <taxon>Heteroconchia</taxon>
        <taxon>Euheterodonta</taxon>
        <taxon>Imparidentia</taxon>
        <taxon>Neoheterodontei</taxon>
        <taxon>Myida</taxon>
        <taxon>Dreissenoidea</taxon>
        <taxon>Dreissenidae</taxon>
        <taxon>Dreissena</taxon>
    </lineage>
</organism>